<comment type="caution">
    <text evidence="1">The sequence shown here is derived from an EMBL/GenBank/DDBJ whole genome shotgun (WGS) entry which is preliminary data.</text>
</comment>
<evidence type="ECO:0008006" key="3">
    <source>
        <dbReference type="Google" id="ProtNLM"/>
    </source>
</evidence>
<dbReference type="RefSeq" id="WP_044182499.1">
    <property type="nucleotide sequence ID" value="NZ_JMCB01000002.1"/>
</dbReference>
<organism evidence="1 2">
    <name type="scientific">Hyalangium minutum</name>
    <dbReference type="NCBI Taxonomy" id="394096"/>
    <lineage>
        <taxon>Bacteria</taxon>
        <taxon>Pseudomonadati</taxon>
        <taxon>Myxococcota</taxon>
        <taxon>Myxococcia</taxon>
        <taxon>Myxococcales</taxon>
        <taxon>Cystobacterineae</taxon>
        <taxon>Archangiaceae</taxon>
        <taxon>Hyalangium</taxon>
    </lineage>
</organism>
<dbReference type="AlphaFoldDB" id="A0A085WTM5"/>
<keyword evidence="2" id="KW-1185">Reference proteome</keyword>
<dbReference type="PROSITE" id="PS51257">
    <property type="entry name" value="PROKAR_LIPOPROTEIN"/>
    <property type="match status" value="1"/>
</dbReference>
<dbReference type="OrthoDB" id="5520671at2"/>
<dbReference type="Proteomes" id="UP000028725">
    <property type="component" value="Unassembled WGS sequence"/>
</dbReference>
<sequence>MRSLKWAVAVVAATSFLGCGGNQPSIYRVAVQRVTAENTPAGCYVPGQAPTTINDKSTNLVDRQQWVLWEGIEDAVYLEPGNINYNIGQAENVAISADTIQGTKADGKHTFTSERTRSAPNEVYTTSATYTIDKLGSTIEGALLLRSVCTGANCDFTTACEVTLTYSGIKIDADQFSVFTPSPGT</sequence>
<accession>A0A085WTM5</accession>
<protein>
    <recommendedName>
        <fullName evidence="3">Lipoprotein</fullName>
    </recommendedName>
</protein>
<name>A0A085WTM5_9BACT</name>
<evidence type="ECO:0000313" key="2">
    <source>
        <dbReference type="Proteomes" id="UP000028725"/>
    </source>
</evidence>
<evidence type="ECO:0000313" key="1">
    <source>
        <dbReference type="EMBL" id="KFE71038.1"/>
    </source>
</evidence>
<dbReference type="STRING" id="394096.DB31_3168"/>
<dbReference type="EMBL" id="JMCB01000002">
    <property type="protein sequence ID" value="KFE71038.1"/>
    <property type="molecule type" value="Genomic_DNA"/>
</dbReference>
<reference evidence="1 2" key="1">
    <citation type="submission" date="2014-04" db="EMBL/GenBank/DDBJ databases">
        <title>Genome assembly of Hyalangium minutum DSM 14724.</title>
        <authorList>
            <person name="Sharma G."/>
            <person name="Subramanian S."/>
        </authorList>
    </citation>
    <scope>NUCLEOTIDE SEQUENCE [LARGE SCALE GENOMIC DNA]</scope>
    <source>
        <strain evidence="1 2">DSM 14724</strain>
    </source>
</reference>
<gene>
    <name evidence="1" type="ORF">DB31_3168</name>
</gene>
<proteinExistence type="predicted"/>